<dbReference type="PANTHER" id="PTHR10264:SF83">
    <property type="entry name" value="BLL5629 PROTEIN"/>
    <property type="match status" value="1"/>
</dbReference>
<dbReference type="OrthoDB" id="5501731at2"/>
<dbReference type="KEGG" id="gsn:YC6258_00478"/>
<keyword evidence="4" id="KW-0378">Hydrolase</keyword>
<evidence type="ECO:0000313" key="4">
    <source>
        <dbReference type="EMBL" id="AJQ92528.1"/>
    </source>
</evidence>
<comment type="subcellular location">
    <subcellularLocation>
        <location evidence="1">Membrane</location>
        <topology evidence="1">Single-pass membrane protein</topology>
    </subcellularLocation>
</comment>
<accession>A0A0C5VGK2</accession>
<dbReference type="GO" id="GO:0008233">
    <property type="term" value="F:peptidase activity"/>
    <property type="evidence" value="ECO:0007669"/>
    <property type="project" value="UniProtKB-KW"/>
</dbReference>
<gene>
    <name evidence="4" type="ORF">YC6258_00478</name>
</gene>
<dbReference type="HOGENOM" id="CLU_027197_1_1_6"/>
<keyword evidence="4" id="KW-0645">Protease</keyword>
<dbReference type="STRING" id="1445510.YC6258_00478"/>
<dbReference type="InterPro" id="IPR001972">
    <property type="entry name" value="Stomatin_HflK_fam"/>
</dbReference>
<dbReference type="PRINTS" id="PR00721">
    <property type="entry name" value="STOMATIN"/>
</dbReference>
<reference evidence="4 5" key="1">
    <citation type="submission" date="2014-01" db="EMBL/GenBank/DDBJ databases">
        <title>Full genme sequencing of cellulolytic bacterium Gynuella sunshinyii YC6258T gen. nov., sp. nov.</title>
        <authorList>
            <person name="Khan H."/>
            <person name="Chung E.J."/>
            <person name="Chung Y.R."/>
        </authorList>
    </citation>
    <scope>NUCLEOTIDE SEQUENCE [LARGE SCALE GENOMIC DNA]</scope>
    <source>
        <strain evidence="4 5">YC6258</strain>
    </source>
</reference>
<dbReference type="SMART" id="SM00244">
    <property type="entry name" value="PHB"/>
    <property type="match status" value="1"/>
</dbReference>
<dbReference type="RefSeq" id="WP_044615569.1">
    <property type="nucleotide sequence ID" value="NZ_CP007142.1"/>
</dbReference>
<organism evidence="4 5">
    <name type="scientific">Gynuella sunshinyii YC6258</name>
    <dbReference type="NCBI Taxonomy" id="1445510"/>
    <lineage>
        <taxon>Bacteria</taxon>
        <taxon>Pseudomonadati</taxon>
        <taxon>Pseudomonadota</taxon>
        <taxon>Gammaproteobacteria</taxon>
        <taxon>Oceanospirillales</taxon>
        <taxon>Saccharospirillaceae</taxon>
        <taxon>Gynuella</taxon>
    </lineage>
</organism>
<feature type="domain" description="Band 7" evidence="3">
    <location>
        <begin position="73"/>
        <end position="303"/>
    </location>
</feature>
<dbReference type="Gene3D" id="6.10.250.2090">
    <property type="match status" value="1"/>
</dbReference>
<name>A0A0C5VGK2_9GAMM</name>
<dbReference type="InterPro" id="IPR036013">
    <property type="entry name" value="Band_7/SPFH_dom_sf"/>
</dbReference>
<dbReference type="InterPro" id="IPR043202">
    <property type="entry name" value="Band-7_stomatin-like"/>
</dbReference>
<dbReference type="GO" id="GO:0005886">
    <property type="term" value="C:plasma membrane"/>
    <property type="evidence" value="ECO:0007669"/>
    <property type="project" value="InterPro"/>
</dbReference>
<dbReference type="Gene3D" id="3.30.479.30">
    <property type="entry name" value="Band 7 domain"/>
    <property type="match status" value="1"/>
</dbReference>
<dbReference type="Proteomes" id="UP000032266">
    <property type="component" value="Chromosome"/>
</dbReference>
<evidence type="ECO:0000313" key="5">
    <source>
        <dbReference type="Proteomes" id="UP000032266"/>
    </source>
</evidence>
<dbReference type="EMBL" id="CP007142">
    <property type="protein sequence ID" value="AJQ92528.1"/>
    <property type="molecule type" value="Genomic_DNA"/>
</dbReference>
<dbReference type="InterPro" id="IPR001107">
    <property type="entry name" value="Band_7"/>
</dbReference>
<dbReference type="SUPFAM" id="SSF117892">
    <property type="entry name" value="Band 7/SPFH domain"/>
    <property type="match status" value="1"/>
</dbReference>
<keyword evidence="5" id="KW-1185">Reference proteome</keyword>
<comment type="similarity">
    <text evidence="2">Belongs to the band 7/mec-2 family.</text>
</comment>
<dbReference type="PANTHER" id="PTHR10264">
    <property type="entry name" value="BAND 7 PROTEIN-RELATED"/>
    <property type="match status" value="1"/>
</dbReference>
<dbReference type="AlphaFoldDB" id="A0A0C5VGK2"/>
<dbReference type="Pfam" id="PF01145">
    <property type="entry name" value="Band_7"/>
    <property type="match status" value="1"/>
</dbReference>
<evidence type="ECO:0000256" key="1">
    <source>
        <dbReference type="ARBA" id="ARBA00004167"/>
    </source>
</evidence>
<dbReference type="GO" id="GO:0006508">
    <property type="term" value="P:proteolysis"/>
    <property type="evidence" value="ECO:0007669"/>
    <property type="project" value="UniProtKB-KW"/>
</dbReference>
<sequence length="387" mass="43531">MKLWTSISVADDERVLLYRDRQLVRVLHSGRYRMFDPGRRYSTETLSLREAGVKHGNLEVLLTLEIFRAEVDVETIGQEEVGIVRLDGQVKAVLEPGSRFVRWRSSENLTLECIDISNNYRIAPALLAQLERSGVNGIGSHKAWMQLTVPDQTLGQLFVDGRLAETLPSGRYGFWLYNRELNTQVSDLKWQSVEISGQEILTRDRVSLRLNLNAVYRFSDVVKLLSQVKSPGDYIYRRLQLALRETVGTRTLDELLADKNAIAKTITKSVSEHLQEMGFELEQIGIKDIILPGDMKDILNQVVQAQKTAEANLIRRREETAATRSLQNTARMIEGNPVLLRLKELEALEKVADRIGHLTVYGGLEGVMNGLVSLTGAVKSSNGQTTS</sequence>
<evidence type="ECO:0000259" key="3">
    <source>
        <dbReference type="SMART" id="SM00244"/>
    </source>
</evidence>
<evidence type="ECO:0000256" key="2">
    <source>
        <dbReference type="ARBA" id="ARBA00008164"/>
    </source>
</evidence>
<dbReference type="CDD" id="cd13438">
    <property type="entry name" value="SPFH_eoslipins_u2"/>
    <property type="match status" value="1"/>
</dbReference>
<protein>
    <submittedName>
        <fullName evidence="4">Membrane protease subunit, stomatin/prohibitin-like protein</fullName>
    </submittedName>
</protein>
<proteinExistence type="inferred from homology"/>
<dbReference type="PATRIC" id="fig|1445510.3.peg.462"/>